<keyword evidence="6 8" id="KW-1133">Transmembrane helix</keyword>
<feature type="transmembrane region" description="Helical" evidence="8">
    <location>
        <begin position="193"/>
        <end position="210"/>
    </location>
</feature>
<dbReference type="FunFam" id="1.20.120.1780:FF:000001">
    <property type="entry name" value="4-hydroxybenzoate octaprenyltransferase"/>
    <property type="match status" value="1"/>
</dbReference>
<comment type="cofactor">
    <cofactor evidence="1">
        <name>Mg(2+)</name>
        <dbReference type="ChEBI" id="CHEBI:18420"/>
    </cofactor>
</comment>
<feature type="transmembrane region" description="Helical" evidence="8">
    <location>
        <begin position="58"/>
        <end position="83"/>
    </location>
</feature>
<evidence type="ECO:0000313" key="9">
    <source>
        <dbReference type="EMBL" id="KAF9477706.1"/>
    </source>
</evidence>
<evidence type="ECO:0000256" key="3">
    <source>
        <dbReference type="ARBA" id="ARBA00005985"/>
    </source>
</evidence>
<evidence type="ECO:0000256" key="1">
    <source>
        <dbReference type="ARBA" id="ARBA00001946"/>
    </source>
</evidence>
<keyword evidence="5 8" id="KW-0812">Transmembrane</keyword>
<organism evidence="9 10">
    <name type="scientific">Pholiota conissans</name>
    <dbReference type="NCBI Taxonomy" id="109636"/>
    <lineage>
        <taxon>Eukaryota</taxon>
        <taxon>Fungi</taxon>
        <taxon>Dikarya</taxon>
        <taxon>Basidiomycota</taxon>
        <taxon>Agaricomycotina</taxon>
        <taxon>Agaricomycetes</taxon>
        <taxon>Agaricomycetidae</taxon>
        <taxon>Agaricales</taxon>
        <taxon>Agaricineae</taxon>
        <taxon>Strophariaceae</taxon>
        <taxon>Pholiota</taxon>
    </lineage>
</organism>
<dbReference type="InterPro" id="IPR039653">
    <property type="entry name" value="Prenyltransferase"/>
</dbReference>
<evidence type="ECO:0000256" key="4">
    <source>
        <dbReference type="ARBA" id="ARBA00022679"/>
    </source>
</evidence>
<dbReference type="PANTHER" id="PTHR11048">
    <property type="entry name" value="PRENYLTRANSFERASES"/>
    <property type="match status" value="1"/>
</dbReference>
<evidence type="ECO:0000256" key="5">
    <source>
        <dbReference type="ARBA" id="ARBA00022692"/>
    </source>
</evidence>
<evidence type="ECO:0000256" key="2">
    <source>
        <dbReference type="ARBA" id="ARBA00004141"/>
    </source>
</evidence>
<comment type="similarity">
    <text evidence="3">Belongs to the UbiA prenyltransferase family.</text>
</comment>
<dbReference type="Gene3D" id="1.10.357.140">
    <property type="entry name" value="UbiA prenyltransferase"/>
    <property type="match status" value="1"/>
</dbReference>
<dbReference type="InterPro" id="IPR044878">
    <property type="entry name" value="UbiA_sf"/>
</dbReference>
<dbReference type="PANTHER" id="PTHR11048:SF28">
    <property type="entry name" value="4-HYDROXYBENZOATE POLYPRENYLTRANSFERASE, MITOCHONDRIAL"/>
    <property type="match status" value="1"/>
</dbReference>
<comment type="caution">
    <text evidence="9">The sequence shown here is derived from an EMBL/GenBank/DDBJ whole genome shotgun (WGS) entry which is preliminary data.</text>
</comment>
<comment type="subcellular location">
    <subcellularLocation>
        <location evidence="2">Membrane</location>
        <topology evidence="2">Multi-pass membrane protein</topology>
    </subcellularLocation>
</comment>
<keyword evidence="10" id="KW-1185">Reference proteome</keyword>
<evidence type="ECO:0000313" key="10">
    <source>
        <dbReference type="Proteomes" id="UP000807469"/>
    </source>
</evidence>
<evidence type="ECO:0000256" key="6">
    <source>
        <dbReference type="ARBA" id="ARBA00022989"/>
    </source>
</evidence>
<dbReference type="EMBL" id="MU155253">
    <property type="protein sequence ID" value="KAF9477706.1"/>
    <property type="molecule type" value="Genomic_DNA"/>
</dbReference>
<keyword evidence="7 8" id="KW-0472">Membrane</keyword>
<feature type="transmembrane region" description="Helical" evidence="8">
    <location>
        <begin position="167"/>
        <end position="186"/>
    </location>
</feature>
<protein>
    <submittedName>
        <fullName evidence="9">UbiA prenyltransferase</fullName>
    </submittedName>
</protein>
<keyword evidence="4" id="KW-0808">Transferase</keyword>
<dbReference type="CDD" id="cd13959">
    <property type="entry name" value="PT_UbiA_COQ2"/>
    <property type="match status" value="1"/>
</dbReference>
<dbReference type="InterPro" id="IPR000537">
    <property type="entry name" value="UbiA_prenyltransferase"/>
</dbReference>
<dbReference type="GO" id="GO:0008412">
    <property type="term" value="F:4-hydroxybenzoate polyprenyltransferase activity"/>
    <property type="evidence" value="ECO:0007669"/>
    <property type="project" value="TreeGrafter"/>
</dbReference>
<dbReference type="Pfam" id="PF01040">
    <property type="entry name" value="UbiA"/>
    <property type="match status" value="1"/>
</dbReference>
<evidence type="ECO:0000256" key="7">
    <source>
        <dbReference type="ARBA" id="ARBA00023136"/>
    </source>
</evidence>
<dbReference type="OrthoDB" id="18170at2759"/>
<evidence type="ECO:0000256" key="8">
    <source>
        <dbReference type="SAM" id="Phobius"/>
    </source>
</evidence>
<proteinExistence type="inferred from homology"/>
<accession>A0A9P5Z1E4</accession>
<dbReference type="GO" id="GO:0006744">
    <property type="term" value="P:ubiquinone biosynthetic process"/>
    <property type="evidence" value="ECO:0007669"/>
    <property type="project" value="TreeGrafter"/>
</dbReference>
<dbReference type="AlphaFoldDB" id="A0A9P5Z1E4"/>
<name>A0A9P5Z1E4_9AGAR</name>
<dbReference type="Proteomes" id="UP000807469">
    <property type="component" value="Unassembled WGS sequence"/>
</dbReference>
<feature type="transmembrane region" description="Helical" evidence="8">
    <location>
        <begin position="230"/>
        <end position="246"/>
    </location>
</feature>
<gene>
    <name evidence="9" type="ORF">BDN70DRAFT_896331</name>
</gene>
<sequence length="247" mass="27463">MAAYRTKMPLAQYGWYLVLFAVLSTLVHSAACVINDICDRELDKQVLFLVERTKNRPLSSGAISVGGAVVCLFVECAICIGVLASTKDLFIFCVGLFGIFPLHGLYPLMKRFTYWPQAWLGLALNWGYILVWLKITVSPYWTIIYDTIYGCLDRVDDVKAGIKSTSLLFGIFATGFVAAIAVAGFLNMQSAAYYLVSVGGTALHLAWQLITLRDNDPEDCLRKFQSNGNLGYIVMAGMLIDYLQIMY</sequence>
<dbReference type="GO" id="GO:0005743">
    <property type="term" value="C:mitochondrial inner membrane"/>
    <property type="evidence" value="ECO:0007669"/>
    <property type="project" value="TreeGrafter"/>
</dbReference>
<feature type="transmembrane region" description="Helical" evidence="8">
    <location>
        <begin position="89"/>
        <end position="106"/>
    </location>
</feature>
<feature type="transmembrane region" description="Helical" evidence="8">
    <location>
        <begin position="13"/>
        <end position="37"/>
    </location>
</feature>
<feature type="transmembrane region" description="Helical" evidence="8">
    <location>
        <begin position="118"/>
        <end position="135"/>
    </location>
</feature>
<reference evidence="9" key="1">
    <citation type="submission" date="2020-11" db="EMBL/GenBank/DDBJ databases">
        <authorList>
            <consortium name="DOE Joint Genome Institute"/>
            <person name="Ahrendt S."/>
            <person name="Riley R."/>
            <person name="Andreopoulos W."/>
            <person name="Labutti K."/>
            <person name="Pangilinan J."/>
            <person name="Ruiz-Duenas F.J."/>
            <person name="Barrasa J.M."/>
            <person name="Sanchez-Garcia M."/>
            <person name="Camarero S."/>
            <person name="Miyauchi S."/>
            <person name="Serrano A."/>
            <person name="Linde D."/>
            <person name="Babiker R."/>
            <person name="Drula E."/>
            <person name="Ayuso-Fernandez I."/>
            <person name="Pacheco R."/>
            <person name="Padilla G."/>
            <person name="Ferreira P."/>
            <person name="Barriuso J."/>
            <person name="Kellner H."/>
            <person name="Castanera R."/>
            <person name="Alfaro M."/>
            <person name="Ramirez L."/>
            <person name="Pisabarro A.G."/>
            <person name="Kuo A."/>
            <person name="Tritt A."/>
            <person name="Lipzen A."/>
            <person name="He G."/>
            <person name="Yan M."/>
            <person name="Ng V."/>
            <person name="Cullen D."/>
            <person name="Martin F."/>
            <person name="Rosso M.-N."/>
            <person name="Henrissat B."/>
            <person name="Hibbett D."/>
            <person name="Martinez A.T."/>
            <person name="Grigoriev I.V."/>
        </authorList>
    </citation>
    <scope>NUCLEOTIDE SEQUENCE</scope>
    <source>
        <strain evidence="9">CIRM-BRFM 674</strain>
    </source>
</reference>